<evidence type="ECO:0000313" key="2">
    <source>
        <dbReference type="EMBL" id="VFK69348.1"/>
    </source>
</evidence>
<accession>A0A451ATG9</accession>
<evidence type="ECO:0000313" key="3">
    <source>
        <dbReference type="EMBL" id="VFK73911.1"/>
    </source>
</evidence>
<evidence type="ECO:0000256" key="1">
    <source>
        <dbReference type="SAM" id="Phobius"/>
    </source>
</evidence>
<dbReference type="AlphaFoldDB" id="A0A451ATG9"/>
<keyword evidence="1" id="KW-0472">Membrane</keyword>
<reference evidence="2" key="1">
    <citation type="submission" date="2019-02" db="EMBL/GenBank/DDBJ databases">
        <authorList>
            <person name="Gruber-Vodicka R. H."/>
            <person name="Seah K. B. B."/>
        </authorList>
    </citation>
    <scope>NUCLEOTIDE SEQUENCE</scope>
    <source>
        <strain evidence="3">BECK_BY19</strain>
        <strain evidence="2">BECK_BY8</strain>
    </source>
</reference>
<name>A0A451ATG9_9GAMM</name>
<organism evidence="2">
    <name type="scientific">Candidatus Kentrum sp. UNK</name>
    <dbReference type="NCBI Taxonomy" id="2126344"/>
    <lineage>
        <taxon>Bacteria</taxon>
        <taxon>Pseudomonadati</taxon>
        <taxon>Pseudomonadota</taxon>
        <taxon>Gammaproteobacteria</taxon>
        <taxon>Candidatus Kentrum</taxon>
    </lineage>
</organism>
<feature type="transmembrane region" description="Helical" evidence="1">
    <location>
        <begin position="52"/>
        <end position="70"/>
    </location>
</feature>
<protein>
    <submittedName>
        <fullName evidence="2">Uncharacterized protein</fullName>
    </submittedName>
</protein>
<keyword evidence="1" id="KW-0812">Transmembrane</keyword>
<sequence>MPLVFKFLCFRFTWLHRAGRVYTFQRLNSGFLIHTDNVCTLVMEPSSLMIQLAYFSNFLSKFSFVFYFVIQPVFMPMRLEVPLILKNARYYWAKSLP</sequence>
<keyword evidence="1" id="KW-1133">Transmembrane helix</keyword>
<dbReference type="EMBL" id="CAADFZ010000381">
    <property type="protein sequence ID" value="VFK69348.1"/>
    <property type="molecule type" value="Genomic_DNA"/>
</dbReference>
<gene>
    <name evidence="2" type="ORF">BECKUNK1418G_GA0071005_13812</name>
    <name evidence="3" type="ORF">BECKUNK1418H_GA0071006_13632</name>
</gene>
<dbReference type="EMBL" id="CAADGD010000363">
    <property type="protein sequence ID" value="VFK73911.1"/>
    <property type="molecule type" value="Genomic_DNA"/>
</dbReference>
<proteinExistence type="predicted"/>